<feature type="compositionally biased region" description="Basic and acidic residues" evidence="1">
    <location>
        <begin position="386"/>
        <end position="398"/>
    </location>
</feature>
<feature type="compositionally biased region" description="Polar residues" evidence="1">
    <location>
        <begin position="1"/>
        <end position="21"/>
    </location>
</feature>
<dbReference type="PANTHER" id="PTHR31962">
    <property type="entry name" value="SPHINGOLIPID LONG CHAIN BASE-RESPONSIVE PROTEIN PIL1"/>
    <property type="match status" value="1"/>
</dbReference>
<feature type="region of interest" description="Disordered" evidence="1">
    <location>
        <begin position="1"/>
        <end position="102"/>
    </location>
</feature>
<dbReference type="InterPro" id="IPR027267">
    <property type="entry name" value="AH/BAR_dom_sf"/>
</dbReference>
<protein>
    <recommendedName>
        <fullName evidence="4">Sphingolipid long chain base-responsive protein LSP1</fullName>
    </recommendedName>
</protein>
<feature type="region of interest" description="Disordered" evidence="1">
    <location>
        <begin position="350"/>
        <end position="398"/>
    </location>
</feature>
<reference evidence="2 3" key="1">
    <citation type="journal article" date="2024" name="Commun. Biol.">
        <title>Comparative genomic analysis of thermophilic fungi reveals convergent evolutionary adaptations and gene losses.</title>
        <authorList>
            <person name="Steindorff A.S."/>
            <person name="Aguilar-Pontes M.V."/>
            <person name="Robinson A.J."/>
            <person name="Andreopoulos B."/>
            <person name="LaButti K."/>
            <person name="Kuo A."/>
            <person name="Mondo S."/>
            <person name="Riley R."/>
            <person name="Otillar R."/>
            <person name="Haridas S."/>
            <person name="Lipzen A."/>
            <person name="Grimwood J."/>
            <person name="Schmutz J."/>
            <person name="Clum A."/>
            <person name="Reid I.D."/>
            <person name="Moisan M.C."/>
            <person name="Butler G."/>
            <person name="Nguyen T.T.M."/>
            <person name="Dewar K."/>
            <person name="Conant G."/>
            <person name="Drula E."/>
            <person name="Henrissat B."/>
            <person name="Hansel C."/>
            <person name="Singer S."/>
            <person name="Hutchinson M.I."/>
            <person name="de Vries R.P."/>
            <person name="Natvig D.O."/>
            <person name="Powell A.J."/>
            <person name="Tsang A."/>
            <person name="Grigoriev I.V."/>
        </authorList>
    </citation>
    <scope>NUCLEOTIDE SEQUENCE [LARGE SCALE GENOMIC DNA]</scope>
    <source>
        <strain evidence="2 3">ATCC 22073</strain>
    </source>
</reference>
<dbReference type="Pfam" id="PF13805">
    <property type="entry name" value="Pil1"/>
    <property type="match status" value="1"/>
</dbReference>
<dbReference type="PANTHER" id="PTHR31962:SF4">
    <property type="entry name" value="PRIMARY COMPONENT OF EISOSOMES (EUROFUNG)"/>
    <property type="match status" value="1"/>
</dbReference>
<comment type="caution">
    <text evidence="2">The sequence shown here is derived from an EMBL/GenBank/DDBJ whole genome shotgun (WGS) entry which is preliminary data.</text>
</comment>
<sequence>MTTTRKSNSSDTSRHSFSAQWNRALSLRSSDRSSNRSSNTSTSMDSGTSTGASAITPTMRGGLAPGISNPNTPTAAASSSHPPPRHGHIHGHHGFALPTFRTSAQPPLSKRLQRLIKSSHALVSAHESAARERQALAAQLAEWGEQAAQGLFRADGGPKNAAAATTTTTTSSSITTNGTAASDAAVRDVTDKLAALLAEMGELDAACAARLEAGRAALKAIRDTERGARPARDGRRKVAEELARARAREPRGPRAVALEQELVRSEAEALVAEAQLGNVTRQKLREAYTIEFAATIERAEKQAILARHGLRLLQLLDDTPAAPGEPRPPYPHAAQARQILNDAEDDMREWRLEGGFLGREHHEEGGGIKEEQDKGKQKPQGGEAEEERRERQGEVAGR</sequence>
<feature type="compositionally biased region" description="Basic and acidic residues" evidence="1">
    <location>
        <begin position="350"/>
        <end position="376"/>
    </location>
</feature>
<dbReference type="GeneID" id="98123322"/>
<dbReference type="InterPro" id="IPR028245">
    <property type="entry name" value="PIL1/LSP1"/>
</dbReference>
<dbReference type="EMBL" id="JAZGUE010000002">
    <property type="protein sequence ID" value="KAL2270226.1"/>
    <property type="molecule type" value="Genomic_DNA"/>
</dbReference>
<dbReference type="RefSeq" id="XP_070868950.1">
    <property type="nucleotide sequence ID" value="XM_071008678.1"/>
</dbReference>
<dbReference type="Proteomes" id="UP001600064">
    <property type="component" value="Unassembled WGS sequence"/>
</dbReference>
<name>A0ABR4DIL6_9PEZI</name>
<feature type="compositionally biased region" description="Basic residues" evidence="1">
    <location>
        <begin position="83"/>
        <end position="93"/>
    </location>
</feature>
<evidence type="ECO:0000313" key="3">
    <source>
        <dbReference type="Proteomes" id="UP001600064"/>
    </source>
</evidence>
<evidence type="ECO:0000256" key="1">
    <source>
        <dbReference type="SAM" id="MobiDB-lite"/>
    </source>
</evidence>
<gene>
    <name evidence="2" type="ORF">VTJ83DRAFT_2410</name>
</gene>
<evidence type="ECO:0000313" key="2">
    <source>
        <dbReference type="EMBL" id="KAL2270226.1"/>
    </source>
</evidence>
<evidence type="ECO:0008006" key="4">
    <source>
        <dbReference type="Google" id="ProtNLM"/>
    </source>
</evidence>
<feature type="compositionally biased region" description="Low complexity" evidence="1">
    <location>
        <begin position="161"/>
        <end position="181"/>
    </location>
</feature>
<accession>A0ABR4DIL6</accession>
<organism evidence="2 3">
    <name type="scientific">Remersonia thermophila</name>
    <dbReference type="NCBI Taxonomy" id="72144"/>
    <lineage>
        <taxon>Eukaryota</taxon>
        <taxon>Fungi</taxon>
        <taxon>Dikarya</taxon>
        <taxon>Ascomycota</taxon>
        <taxon>Pezizomycotina</taxon>
        <taxon>Sordariomycetes</taxon>
        <taxon>Sordariomycetidae</taxon>
        <taxon>Sordariales</taxon>
        <taxon>Sordariales incertae sedis</taxon>
        <taxon>Remersonia</taxon>
    </lineage>
</organism>
<keyword evidence="3" id="KW-1185">Reference proteome</keyword>
<feature type="region of interest" description="Disordered" evidence="1">
    <location>
        <begin position="152"/>
        <end position="181"/>
    </location>
</feature>
<dbReference type="Gene3D" id="1.20.1270.60">
    <property type="entry name" value="Arfaptin homology (AH) domain/BAR domain"/>
    <property type="match status" value="1"/>
</dbReference>
<feature type="compositionally biased region" description="Low complexity" evidence="1">
    <location>
        <begin position="35"/>
        <end position="53"/>
    </location>
</feature>
<proteinExistence type="predicted"/>